<proteinExistence type="inferred from homology"/>
<dbReference type="Pfam" id="PF04542">
    <property type="entry name" value="Sigma70_r2"/>
    <property type="match status" value="1"/>
</dbReference>
<dbReference type="NCBIfam" id="TIGR02983">
    <property type="entry name" value="SigE-fam_strep"/>
    <property type="match status" value="1"/>
</dbReference>
<keyword evidence="9" id="KW-1185">Reference proteome</keyword>
<dbReference type="PANTHER" id="PTHR43133">
    <property type="entry name" value="RNA POLYMERASE ECF-TYPE SIGMA FACTO"/>
    <property type="match status" value="1"/>
</dbReference>
<gene>
    <name evidence="8" type="ORF">SAMN04489713_104497</name>
</gene>
<dbReference type="AlphaFoldDB" id="A0A1I5F9Z6"/>
<evidence type="ECO:0000256" key="5">
    <source>
        <dbReference type="ARBA" id="ARBA00023163"/>
    </source>
</evidence>
<dbReference type="GO" id="GO:0006352">
    <property type="term" value="P:DNA-templated transcription initiation"/>
    <property type="evidence" value="ECO:0007669"/>
    <property type="project" value="InterPro"/>
</dbReference>
<dbReference type="eggNOG" id="COG1595">
    <property type="taxonomic scope" value="Bacteria"/>
</dbReference>
<dbReference type="STRING" id="1993.SAMN04489713_104497"/>
<feature type="domain" description="RNA polymerase sigma factor 70 region 4 type 2" evidence="7">
    <location>
        <begin position="116"/>
        <end position="167"/>
    </location>
</feature>
<dbReference type="Gene3D" id="1.10.1740.10">
    <property type="match status" value="1"/>
</dbReference>
<name>A0A1I5F9Z6_9ACTN</name>
<dbReference type="InterPro" id="IPR013324">
    <property type="entry name" value="RNA_pol_sigma_r3/r4-like"/>
</dbReference>
<dbReference type="InterPro" id="IPR007627">
    <property type="entry name" value="RNA_pol_sigma70_r2"/>
</dbReference>
<evidence type="ECO:0000313" key="9">
    <source>
        <dbReference type="Proteomes" id="UP000183413"/>
    </source>
</evidence>
<dbReference type="EMBL" id="FOVH01000004">
    <property type="protein sequence ID" value="SFO20436.1"/>
    <property type="molecule type" value="Genomic_DNA"/>
</dbReference>
<dbReference type="InterPro" id="IPR013325">
    <property type="entry name" value="RNA_pol_sigma_r2"/>
</dbReference>
<dbReference type="InterPro" id="IPR039425">
    <property type="entry name" value="RNA_pol_sigma-70-like"/>
</dbReference>
<evidence type="ECO:0000256" key="1">
    <source>
        <dbReference type="ARBA" id="ARBA00010641"/>
    </source>
</evidence>
<dbReference type="InterPro" id="IPR014325">
    <property type="entry name" value="RNA_pol_sigma-E_actinobac"/>
</dbReference>
<dbReference type="GO" id="GO:0016987">
    <property type="term" value="F:sigma factor activity"/>
    <property type="evidence" value="ECO:0007669"/>
    <property type="project" value="UniProtKB-KW"/>
</dbReference>
<dbReference type="InterPro" id="IPR014284">
    <property type="entry name" value="RNA_pol_sigma-70_dom"/>
</dbReference>
<feature type="domain" description="RNA polymerase sigma-70 region 2" evidence="6">
    <location>
        <begin position="23"/>
        <end position="88"/>
    </location>
</feature>
<organism evidence="8 9">
    <name type="scientific">Actinomadura madurae</name>
    <dbReference type="NCBI Taxonomy" id="1993"/>
    <lineage>
        <taxon>Bacteria</taxon>
        <taxon>Bacillati</taxon>
        <taxon>Actinomycetota</taxon>
        <taxon>Actinomycetes</taxon>
        <taxon>Streptosporangiales</taxon>
        <taxon>Thermomonosporaceae</taxon>
        <taxon>Actinomadura</taxon>
    </lineage>
</organism>
<dbReference type="InterPro" id="IPR013249">
    <property type="entry name" value="RNA_pol_sigma70_r4_t2"/>
</dbReference>
<evidence type="ECO:0000256" key="2">
    <source>
        <dbReference type="ARBA" id="ARBA00023015"/>
    </source>
</evidence>
<evidence type="ECO:0000256" key="3">
    <source>
        <dbReference type="ARBA" id="ARBA00023082"/>
    </source>
</evidence>
<evidence type="ECO:0000313" key="8">
    <source>
        <dbReference type="EMBL" id="SFO20436.1"/>
    </source>
</evidence>
<dbReference type="GO" id="GO:0003677">
    <property type="term" value="F:DNA binding"/>
    <property type="evidence" value="ECO:0007669"/>
    <property type="project" value="UniProtKB-KW"/>
</dbReference>
<evidence type="ECO:0000259" key="6">
    <source>
        <dbReference type="Pfam" id="PF04542"/>
    </source>
</evidence>
<protein>
    <submittedName>
        <fullName evidence="8">RNA polymerase sigma-70 factor, sigma-E family</fullName>
    </submittedName>
</protein>
<sequence>MNGSRRALWERSPDAASSEFHGFFERHHRELARLAYLLLGDPDGADDLAADALAAAWQRWDRVRAADQPLAYVRRMVVNMSRSRIRALVRERDTLERMRAVAGEHVPPPDVPAAVDVRAALRRLPRRKRACVVLRLAFDLSEKDTARCLGVTVGTVKSQTAKGVAELVRQLADRPPERRGNLPGAAGD</sequence>
<dbReference type="Proteomes" id="UP000183413">
    <property type="component" value="Unassembled WGS sequence"/>
</dbReference>
<keyword evidence="3" id="KW-0731">Sigma factor</keyword>
<evidence type="ECO:0000259" key="7">
    <source>
        <dbReference type="Pfam" id="PF08281"/>
    </source>
</evidence>
<dbReference type="Pfam" id="PF08281">
    <property type="entry name" value="Sigma70_r4_2"/>
    <property type="match status" value="1"/>
</dbReference>
<accession>A0A1I5F9Z6</accession>
<comment type="similarity">
    <text evidence="1">Belongs to the sigma-70 factor family. ECF subfamily.</text>
</comment>
<dbReference type="InParanoid" id="A0A1I5F9Z6"/>
<dbReference type="SUPFAM" id="SSF88946">
    <property type="entry name" value="Sigma2 domain of RNA polymerase sigma factors"/>
    <property type="match status" value="1"/>
</dbReference>
<dbReference type="NCBIfam" id="TIGR02937">
    <property type="entry name" value="sigma70-ECF"/>
    <property type="match status" value="1"/>
</dbReference>
<dbReference type="RefSeq" id="WP_075021232.1">
    <property type="nucleotide sequence ID" value="NZ_FOVH01000004.1"/>
</dbReference>
<dbReference type="SUPFAM" id="SSF88659">
    <property type="entry name" value="Sigma3 and sigma4 domains of RNA polymerase sigma factors"/>
    <property type="match status" value="1"/>
</dbReference>
<keyword evidence="5" id="KW-0804">Transcription</keyword>
<keyword evidence="2" id="KW-0805">Transcription regulation</keyword>
<reference evidence="8 9" key="1">
    <citation type="submission" date="2016-10" db="EMBL/GenBank/DDBJ databases">
        <authorList>
            <person name="de Groot N.N."/>
        </authorList>
    </citation>
    <scope>NUCLEOTIDE SEQUENCE [LARGE SCALE GENOMIC DNA]</scope>
    <source>
        <strain evidence="8 9">DSM 43067</strain>
    </source>
</reference>
<dbReference type="Gene3D" id="1.10.10.10">
    <property type="entry name" value="Winged helix-like DNA-binding domain superfamily/Winged helix DNA-binding domain"/>
    <property type="match status" value="1"/>
</dbReference>
<dbReference type="InterPro" id="IPR036388">
    <property type="entry name" value="WH-like_DNA-bd_sf"/>
</dbReference>
<evidence type="ECO:0000256" key="4">
    <source>
        <dbReference type="ARBA" id="ARBA00023125"/>
    </source>
</evidence>
<keyword evidence="4" id="KW-0238">DNA-binding</keyword>
<dbReference type="PANTHER" id="PTHR43133:SF50">
    <property type="entry name" value="ECF RNA POLYMERASE SIGMA FACTOR SIGM"/>
    <property type="match status" value="1"/>
</dbReference>